<dbReference type="eggNOG" id="COG4722">
    <property type="taxonomic scope" value="Bacteria"/>
</dbReference>
<protein>
    <recommendedName>
        <fullName evidence="5">Phage tail component</fullName>
    </recommendedName>
</protein>
<reference evidence="3 4" key="2">
    <citation type="journal article" date="2011" name="Stand. Genomic Sci.">
        <title>Complete genome sequence of Mahella australiensis type strain (50-1 BON).</title>
        <authorList>
            <person name="Sikorski J."/>
            <person name="Teshima H."/>
            <person name="Nolan M."/>
            <person name="Lucas S."/>
            <person name="Hammon N."/>
            <person name="Deshpande S."/>
            <person name="Cheng J.F."/>
            <person name="Pitluck S."/>
            <person name="Liolios K."/>
            <person name="Pagani I."/>
            <person name="Ivanova N."/>
            <person name="Huntemann M."/>
            <person name="Mavromatis K."/>
            <person name="Ovchinikova G."/>
            <person name="Pati A."/>
            <person name="Tapia R."/>
            <person name="Han C."/>
            <person name="Goodwin L."/>
            <person name="Chen A."/>
            <person name="Palaniappan K."/>
            <person name="Land M."/>
            <person name="Hauser L."/>
            <person name="Ngatchou-Djao O.D."/>
            <person name="Rohde M."/>
            <person name="Pukall R."/>
            <person name="Spring S."/>
            <person name="Abt B."/>
            <person name="Goker M."/>
            <person name="Detter J.C."/>
            <person name="Woyke T."/>
            <person name="Bristow J."/>
            <person name="Markowitz V."/>
            <person name="Hugenholtz P."/>
            <person name="Eisen J.A."/>
            <person name="Kyrpides N.C."/>
            <person name="Klenk H.P."/>
            <person name="Lapidus A."/>
        </authorList>
    </citation>
    <scope>NUCLEOTIDE SEQUENCE [LARGE SCALE GENOMIC DNA]</scope>
    <source>
        <strain evidence="4">DSM 15567 / CIP 107919 / 50-1 BON</strain>
    </source>
</reference>
<organism evidence="3 4">
    <name type="scientific">Mahella australiensis (strain DSM 15567 / CIP 107919 / 50-1 BON)</name>
    <dbReference type="NCBI Taxonomy" id="697281"/>
    <lineage>
        <taxon>Bacteria</taxon>
        <taxon>Bacillati</taxon>
        <taxon>Bacillota</taxon>
        <taxon>Clostridia</taxon>
        <taxon>Thermoanaerobacterales</taxon>
        <taxon>Thermoanaerobacterales Family IV. Incertae Sedis</taxon>
        <taxon>Mahella</taxon>
    </lineage>
</organism>
<dbReference type="Proteomes" id="UP000008457">
    <property type="component" value="Chromosome"/>
</dbReference>
<gene>
    <name evidence="3" type="ordered locus">Mahau_2901</name>
</gene>
<dbReference type="RefSeq" id="WP_013782434.1">
    <property type="nucleotide sequence ID" value="NC_015520.1"/>
</dbReference>
<dbReference type="KEGG" id="mas:Mahau_2901"/>
<dbReference type="Pfam" id="PF22768">
    <property type="entry name" value="SPP1_Dit"/>
    <property type="match status" value="1"/>
</dbReference>
<name>F4A0G2_MAHA5</name>
<dbReference type="InterPro" id="IPR008841">
    <property type="entry name" value="Siphovirus-type_tail_N"/>
</dbReference>
<dbReference type="Pfam" id="PF05709">
    <property type="entry name" value="Sipho_tail"/>
    <property type="match status" value="1"/>
</dbReference>
<dbReference type="AlphaFoldDB" id="F4A0G2"/>
<keyword evidence="4" id="KW-1185">Reference proteome</keyword>
<feature type="domain" description="Siphovirus-type tail component RIFT-related" evidence="1">
    <location>
        <begin position="10"/>
        <end position="126"/>
    </location>
</feature>
<accession>F4A0G2</accession>
<evidence type="ECO:0000259" key="1">
    <source>
        <dbReference type="Pfam" id="PF05709"/>
    </source>
</evidence>
<evidence type="ECO:0000313" key="3">
    <source>
        <dbReference type="EMBL" id="AEE98023.1"/>
    </source>
</evidence>
<evidence type="ECO:0000313" key="4">
    <source>
        <dbReference type="Proteomes" id="UP000008457"/>
    </source>
</evidence>
<dbReference type="OrthoDB" id="3078561at2"/>
<evidence type="ECO:0000259" key="2">
    <source>
        <dbReference type="Pfam" id="PF22768"/>
    </source>
</evidence>
<dbReference type="InterPro" id="IPR054738">
    <property type="entry name" value="Siphovirus-type_tail_C"/>
</dbReference>
<dbReference type="STRING" id="697281.Mahau_2901"/>
<evidence type="ECO:0008006" key="5">
    <source>
        <dbReference type="Google" id="ProtNLM"/>
    </source>
</evidence>
<dbReference type="EMBL" id="CP002360">
    <property type="protein sequence ID" value="AEE98023.1"/>
    <property type="molecule type" value="Genomic_DNA"/>
</dbReference>
<proteinExistence type="predicted"/>
<reference evidence="4" key="1">
    <citation type="submission" date="2010-11" db="EMBL/GenBank/DDBJ databases">
        <title>The complete genome of Mahella australiensis DSM 15567.</title>
        <authorList>
            <consortium name="US DOE Joint Genome Institute (JGI-PGF)"/>
            <person name="Lucas S."/>
            <person name="Copeland A."/>
            <person name="Lapidus A."/>
            <person name="Bruce D."/>
            <person name="Goodwin L."/>
            <person name="Pitluck S."/>
            <person name="Kyrpides N."/>
            <person name="Mavromatis K."/>
            <person name="Pagani I."/>
            <person name="Ivanova N."/>
            <person name="Teshima H."/>
            <person name="Brettin T."/>
            <person name="Detter J.C."/>
            <person name="Han C."/>
            <person name="Tapia R."/>
            <person name="Land M."/>
            <person name="Hauser L."/>
            <person name="Markowitz V."/>
            <person name="Cheng J.-F."/>
            <person name="Hugenholtz P."/>
            <person name="Woyke T."/>
            <person name="Wu D."/>
            <person name="Spring S."/>
            <person name="Pukall R."/>
            <person name="Steenblock K."/>
            <person name="Schneider S."/>
            <person name="Klenk H.-P."/>
            <person name="Eisen J.A."/>
        </authorList>
    </citation>
    <scope>NUCLEOTIDE SEQUENCE [LARGE SCALE GENOMIC DNA]</scope>
    <source>
        <strain evidence="4">DSM 15567 / CIP 107919 / 50-1 BON</strain>
    </source>
</reference>
<feature type="domain" description="Siphovirus-type tail component C-terminal" evidence="2">
    <location>
        <begin position="191"/>
        <end position="272"/>
    </location>
</feature>
<sequence length="273" mass="29931">MTGFKIDGKSCADFGIYLLDRTIRSLPNLRENEITVPGKHGIYDAGTELGANTITLDLRVFEIDVSTVYSKIRAFANYIGPLNGYRELTFDDEPNLVRYVKASEGAEIDVLYSSPKKTGQFSVTFKMADPFVYKTDWHIEEWDAPYGGSTTIVNNGGIECPVILKIYAPANTIATQPATGLGTTNSGTTGSASVTGVTISINGRTVKYKGEIEEGDEVIIDTGNFTVTMNGQNAMQYWEGEFPQLRAGENEVAETDDSGVGAKVIFQFRERWL</sequence>
<dbReference type="Gene3D" id="2.60.120.860">
    <property type="match status" value="1"/>
</dbReference>
<dbReference type="HOGENOM" id="CLU_1072427_0_0_9"/>
<dbReference type="Gene3D" id="2.40.30.200">
    <property type="match status" value="1"/>
</dbReference>